<dbReference type="Proteomes" id="UP000248817">
    <property type="component" value="Unassembled WGS sequence"/>
</dbReference>
<name>A0A2V5HTN7_9EURO</name>
<dbReference type="EMBL" id="KZ825561">
    <property type="protein sequence ID" value="PYI27845.1"/>
    <property type="molecule type" value="Genomic_DNA"/>
</dbReference>
<dbReference type="AlphaFoldDB" id="A0A2V5HTN7"/>
<proteinExistence type="predicted"/>
<evidence type="ECO:0000256" key="1">
    <source>
        <dbReference type="SAM" id="MobiDB-lite"/>
    </source>
</evidence>
<protein>
    <submittedName>
        <fullName evidence="2">Uncharacterized protein</fullName>
    </submittedName>
</protein>
<sequence length="265" mass="29860">MPLLRSLATKAGIIRTPSDRETQLEQEGKWREAQKLRLKQFAKAPPNSNELSLIHDLIHADQRILFQVQARAAQLQTEKDAASAREPQPKSSATARPVKVARLESKLLESKAVRSVWWTSSDTPPKQLRTECLDGSREAIWVAERHRHNMLSQVPEGPAKRAYLSLHRQSGWHLSKWQRSECAAVGGCCARDCGCCTRSRCFDLAAPCYGHCLSYCPCCAKARGFTITPDTIDDDKMLPEFSVGRWQSVKHSYEACFMDAHIWGL</sequence>
<feature type="region of interest" description="Disordered" evidence="1">
    <location>
        <begin position="77"/>
        <end position="98"/>
    </location>
</feature>
<accession>A0A2V5HTN7</accession>
<evidence type="ECO:0000313" key="2">
    <source>
        <dbReference type="EMBL" id="PYI27845.1"/>
    </source>
</evidence>
<evidence type="ECO:0000313" key="3">
    <source>
        <dbReference type="Proteomes" id="UP000248817"/>
    </source>
</evidence>
<organism evidence="2 3">
    <name type="scientific">Aspergillus indologenus CBS 114.80</name>
    <dbReference type="NCBI Taxonomy" id="1450541"/>
    <lineage>
        <taxon>Eukaryota</taxon>
        <taxon>Fungi</taxon>
        <taxon>Dikarya</taxon>
        <taxon>Ascomycota</taxon>
        <taxon>Pezizomycotina</taxon>
        <taxon>Eurotiomycetes</taxon>
        <taxon>Eurotiomycetidae</taxon>
        <taxon>Eurotiales</taxon>
        <taxon>Aspergillaceae</taxon>
        <taxon>Aspergillus</taxon>
        <taxon>Aspergillus subgen. Circumdati</taxon>
    </lineage>
</organism>
<gene>
    <name evidence="2" type="ORF">BP00DRAFT_449930</name>
</gene>
<keyword evidence="3" id="KW-1185">Reference proteome</keyword>
<reference evidence="2 3" key="1">
    <citation type="submission" date="2018-02" db="EMBL/GenBank/DDBJ databases">
        <title>The genomes of Aspergillus section Nigri reveals drivers in fungal speciation.</title>
        <authorList>
            <consortium name="DOE Joint Genome Institute"/>
            <person name="Vesth T.C."/>
            <person name="Nybo J."/>
            <person name="Theobald S."/>
            <person name="Brandl J."/>
            <person name="Frisvad J.C."/>
            <person name="Nielsen K.F."/>
            <person name="Lyhne E.K."/>
            <person name="Kogle M.E."/>
            <person name="Kuo A."/>
            <person name="Riley R."/>
            <person name="Clum A."/>
            <person name="Nolan M."/>
            <person name="Lipzen A."/>
            <person name="Salamov A."/>
            <person name="Henrissat B."/>
            <person name="Wiebenga A."/>
            <person name="De vries R.P."/>
            <person name="Grigoriev I.V."/>
            <person name="Mortensen U.H."/>
            <person name="Andersen M.R."/>
            <person name="Baker S.E."/>
        </authorList>
    </citation>
    <scope>NUCLEOTIDE SEQUENCE [LARGE SCALE GENOMIC DNA]</scope>
    <source>
        <strain evidence="2 3">CBS 114.80</strain>
    </source>
</reference>